<dbReference type="AlphaFoldDB" id="A0A370GZP6"/>
<dbReference type="Gene3D" id="3.40.630.30">
    <property type="match status" value="1"/>
</dbReference>
<comment type="caution">
    <text evidence="2">The sequence shown here is derived from an EMBL/GenBank/DDBJ whole genome shotgun (WGS) entry which is preliminary data.</text>
</comment>
<dbReference type="InterPro" id="IPR016181">
    <property type="entry name" value="Acyl_CoA_acyltransferase"/>
</dbReference>
<dbReference type="PANTHER" id="PTHR43441">
    <property type="entry name" value="RIBOSOMAL-PROTEIN-SERINE ACETYLTRANSFERASE"/>
    <property type="match status" value="1"/>
</dbReference>
<keyword evidence="3" id="KW-1185">Reference proteome</keyword>
<evidence type="ECO:0000313" key="2">
    <source>
        <dbReference type="EMBL" id="RDI49145.1"/>
    </source>
</evidence>
<dbReference type="InterPro" id="IPR051908">
    <property type="entry name" value="Ribosomal_N-acetyltransferase"/>
</dbReference>
<keyword evidence="2" id="KW-0808">Transferase</keyword>
<protein>
    <submittedName>
        <fullName evidence="2">RimJ/RimL family protein N-acetyltransferase</fullName>
    </submittedName>
</protein>
<feature type="domain" description="N-acetyltransferase" evidence="1">
    <location>
        <begin position="13"/>
        <end position="182"/>
    </location>
</feature>
<evidence type="ECO:0000259" key="1">
    <source>
        <dbReference type="PROSITE" id="PS51186"/>
    </source>
</evidence>
<dbReference type="Pfam" id="PF13302">
    <property type="entry name" value="Acetyltransf_3"/>
    <property type="match status" value="1"/>
</dbReference>
<reference evidence="2 3" key="1">
    <citation type="submission" date="2018-07" db="EMBL/GenBank/DDBJ databases">
        <title>Genomic Encyclopedia of Type Strains, Phase IV (KMG-IV): sequencing the most valuable type-strain genomes for metagenomic binning, comparative biology and taxonomic classification.</title>
        <authorList>
            <person name="Goeker M."/>
        </authorList>
    </citation>
    <scope>NUCLEOTIDE SEQUENCE [LARGE SCALE GENOMIC DNA]</scope>
    <source>
        <strain evidence="2 3">DSM 44952</strain>
    </source>
</reference>
<dbReference type="InterPro" id="IPR000182">
    <property type="entry name" value="GNAT_dom"/>
</dbReference>
<dbReference type="Proteomes" id="UP000255355">
    <property type="component" value="Unassembled WGS sequence"/>
</dbReference>
<organism evidence="2 3">
    <name type="scientific">Nocardia mexicana</name>
    <dbReference type="NCBI Taxonomy" id="279262"/>
    <lineage>
        <taxon>Bacteria</taxon>
        <taxon>Bacillati</taxon>
        <taxon>Actinomycetota</taxon>
        <taxon>Actinomycetes</taxon>
        <taxon>Mycobacteriales</taxon>
        <taxon>Nocardiaceae</taxon>
        <taxon>Nocardia</taxon>
    </lineage>
</organism>
<proteinExistence type="predicted"/>
<evidence type="ECO:0000313" key="3">
    <source>
        <dbReference type="Proteomes" id="UP000255355"/>
    </source>
</evidence>
<sequence length="184" mass="20466">MKRPEEVLVSGNVRLRRLRSADTEALYRVVNQSLDHLRPWMGWVSPDGEHPRSALAKFVAETHRNWESGDAYSYAVTVSGEVVGMCGLEKRLGPDSLEIGYWLHPAHTGRGYATSAAAALVHQALALPGVDLVQIWHDRANTASGRVPRRLGFTEIGRRTPPRDPLTPGEVGVDVVWELRRSDR</sequence>
<accession>A0A370GZP6</accession>
<dbReference type="OrthoDB" id="9799321at2"/>
<dbReference type="SUPFAM" id="SSF55729">
    <property type="entry name" value="Acyl-CoA N-acyltransferases (Nat)"/>
    <property type="match status" value="1"/>
</dbReference>
<dbReference type="GO" id="GO:0005737">
    <property type="term" value="C:cytoplasm"/>
    <property type="evidence" value="ECO:0007669"/>
    <property type="project" value="TreeGrafter"/>
</dbReference>
<gene>
    <name evidence="2" type="ORF">DFR68_107273</name>
</gene>
<dbReference type="PANTHER" id="PTHR43441:SF3">
    <property type="entry name" value="ACETYLTRANSFERASE"/>
    <property type="match status" value="1"/>
</dbReference>
<dbReference type="PROSITE" id="PS51186">
    <property type="entry name" value="GNAT"/>
    <property type="match status" value="1"/>
</dbReference>
<dbReference type="GO" id="GO:1990189">
    <property type="term" value="F:protein N-terminal-serine acetyltransferase activity"/>
    <property type="evidence" value="ECO:0007669"/>
    <property type="project" value="TreeGrafter"/>
</dbReference>
<name>A0A370GZP6_9NOCA</name>
<dbReference type="RefSeq" id="WP_068013826.1">
    <property type="nucleotide sequence ID" value="NZ_QQAZ01000007.1"/>
</dbReference>
<dbReference type="EMBL" id="QQAZ01000007">
    <property type="protein sequence ID" value="RDI49145.1"/>
    <property type="molecule type" value="Genomic_DNA"/>
</dbReference>
<dbReference type="STRING" id="1210089.GCA_001613165_00763"/>
<dbReference type="GO" id="GO:0008999">
    <property type="term" value="F:protein-N-terminal-alanine acetyltransferase activity"/>
    <property type="evidence" value="ECO:0007669"/>
    <property type="project" value="TreeGrafter"/>
</dbReference>
<dbReference type="CDD" id="cd04301">
    <property type="entry name" value="NAT_SF"/>
    <property type="match status" value="1"/>
</dbReference>